<dbReference type="Proteomes" id="UP000639396">
    <property type="component" value="Unassembled WGS sequence"/>
</dbReference>
<dbReference type="EMBL" id="JACXJA010000008">
    <property type="protein sequence ID" value="MBD2862042.1"/>
    <property type="molecule type" value="Genomic_DNA"/>
</dbReference>
<evidence type="ECO:0000256" key="1">
    <source>
        <dbReference type="ARBA" id="ARBA00008950"/>
    </source>
</evidence>
<keyword evidence="5" id="KW-1185">Reference proteome</keyword>
<protein>
    <recommendedName>
        <fullName evidence="2">Phosphoesterase</fullName>
        <ecNumber evidence="2">3.1.4.-</ecNumber>
    </recommendedName>
</protein>
<accession>A0A927C8M4</accession>
<dbReference type="SUPFAM" id="SSF56300">
    <property type="entry name" value="Metallo-dependent phosphatases"/>
    <property type="match status" value="1"/>
</dbReference>
<dbReference type="Pfam" id="PF12850">
    <property type="entry name" value="Metallophos_2"/>
    <property type="match status" value="1"/>
</dbReference>
<proteinExistence type="inferred from homology"/>
<dbReference type="InterPro" id="IPR024654">
    <property type="entry name" value="Calcineurin-like_PHP_lpxH"/>
</dbReference>
<dbReference type="GO" id="GO:0046872">
    <property type="term" value="F:metal ion binding"/>
    <property type="evidence" value="ECO:0007669"/>
    <property type="project" value="UniProtKB-KW"/>
</dbReference>
<comment type="similarity">
    <text evidence="1 2">Belongs to the metallophosphoesterase superfamily. YfcE family.</text>
</comment>
<dbReference type="InterPro" id="IPR000979">
    <property type="entry name" value="Phosphodiesterase_MJ0936/Vps29"/>
</dbReference>
<dbReference type="InterPro" id="IPR029052">
    <property type="entry name" value="Metallo-depent_PP-like"/>
</dbReference>
<dbReference type="AlphaFoldDB" id="A0A927C8M4"/>
<keyword evidence="2" id="KW-0479">Metal-binding</keyword>
<dbReference type="NCBIfam" id="TIGR00040">
    <property type="entry name" value="yfcE"/>
    <property type="match status" value="1"/>
</dbReference>
<organism evidence="4 5">
    <name type="scientific">Paenibacillus oceani</name>
    <dbReference type="NCBI Taxonomy" id="2772510"/>
    <lineage>
        <taxon>Bacteria</taxon>
        <taxon>Bacillati</taxon>
        <taxon>Bacillota</taxon>
        <taxon>Bacilli</taxon>
        <taxon>Bacillales</taxon>
        <taxon>Paenibacillaceae</taxon>
        <taxon>Paenibacillus</taxon>
    </lineage>
</organism>
<dbReference type="RefSeq" id="WP_190926586.1">
    <property type="nucleotide sequence ID" value="NZ_JACXJA010000008.1"/>
</dbReference>
<dbReference type="GO" id="GO:0016787">
    <property type="term" value="F:hydrolase activity"/>
    <property type="evidence" value="ECO:0007669"/>
    <property type="project" value="UniProtKB-UniRule"/>
</dbReference>
<gene>
    <name evidence="4" type="ORF">IDH45_08620</name>
</gene>
<evidence type="ECO:0000313" key="5">
    <source>
        <dbReference type="Proteomes" id="UP000639396"/>
    </source>
</evidence>
<feature type="domain" description="Calcineurin-like phosphoesterase" evidence="3">
    <location>
        <begin position="1"/>
        <end position="153"/>
    </location>
</feature>
<evidence type="ECO:0000256" key="2">
    <source>
        <dbReference type="RuleBase" id="RU362039"/>
    </source>
</evidence>
<dbReference type="PANTHER" id="PTHR11124">
    <property type="entry name" value="VACUOLAR SORTING PROTEIN VPS29"/>
    <property type="match status" value="1"/>
</dbReference>
<sequence length="164" mass="18264">MIIGIVSDTHLTGRSRKLPPDLIEGLRRADAILHAGDWMTLDVYEELSRIAPVQGVAGNGDGEEIIRHFGMKRVAVYEGIRIGIVHGHEGPGRTTPERARRAFLEDPPDIVVFGHSHIPLKEQAGCVLLFNPGSPTDKRRQPLYSYGLIHIRDGEFTAEHHFFS</sequence>
<dbReference type="EC" id="3.1.4.-" evidence="2"/>
<evidence type="ECO:0000313" key="4">
    <source>
        <dbReference type="EMBL" id="MBD2862042.1"/>
    </source>
</evidence>
<name>A0A927C8M4_9BACL</name>
<dbReference type="Gene3D" id="3.60.21.10">
    <property type="match status" value="1"/>
</dbReference>
<comment type="cofactor">
    <cofactor evidence="2">
        <name>a divalent metal cation</name>
        <dbReference type="ChEBI" id="CHEBI:60240"/>
    </cofactor>
</comment>
<comment type="caution">
    <text evidence="4">The sequence shown here is derived from an EMBL/GenBank/DDBJ whole genome shotgun (WGS) entry which is preliminary data.</text>
</comment>
<reference evidence="4" key="1">
    <citation type="submission" date="2020-09" db="EMBL/GenBank/DDBJ databases">
        <title>A novel bacterium of genus Paenibacillus, isolated from South China Sea.</title>
        <authorList>
            <person name="Huang H."/>
            <person name="Mo K."/>
            <person name="Hu Y."/>
        </authorList>
    </citation>
    <scope>NUCLEOTIDE SEQUENCE</scope>
    <source>
        <strain evidence="4">IB182363</strain>
    </source>
</reference>
<evidence type="ECO:0000259" key="3">
    <source>
        <dbReference type="Pfam" id="PF12850"/>
    </source>
</evidence>